<dbReference type="InterPro" id="IPR013342">
    <property type="entry name" value="Mandelate_racemase_C"/>
</dbReference>
<comment type="similarity">
    <text evidence="1 7">Belongs to the mandelate racemase/muconate lactonizing enzyme family.</text>
</comment>
<gene>
    <name evidence="9" type="ORF">SAMN05444359_109118</name>
</gene>
<dbReference type="SMART" id="SM00922">
    <property type="entry name" value="MR_MLE"/>
    <property type="match status" value="1"/>
</dbReference>
<dbReference type="AlphaFoldDB" id="A0A1H9FWP5"/>
<dbReference type="Pfam" id="PF02746">
    <property type="entry name" value="MR_MLE_N"/>
    <property type="match status" value="1"/>
</dbReference>
<dbReference type="GO" id="GO:0006518">
    <property type="term" value="P:peptide metabolic process"/>
    <property type="evidence" value="ECO:0007669"/>
    <property type="project" value="UniProtKB-ARBA"/>
</dbReference>
<evidence type="ECO:0000256" key="2">
    <source>
        <dbReference type="ARBA" id="ARBA00022723"/>
    </source>
</evidence>
<keyword evidence="4 7" id="KW-0413">Isomerase</keyword>
<dbReference type="FunFam" id="3.30.390.10:FF:000009">
    <property type="entry name" value="Hydrophobic dipeptide epimerase"/>
    <property type="match status" value="1"/>
</dbReference>
<feature type="binding site" evidence="6">
    <location>
        <position position="189"/>
    </location>
    <ligand>
        <name>Mg(2+)</name>
        <dbReference type="ChEBI" id="CHEBI:18420"/>
    </ligand>
</feature>
<evidence type="ECO:0000256" key="7">
    <source>
        <dbReference type="RuleBase" id="RU366006"/>
    </source>
</evidence>
<dbReference type="OrthoDB" id="9775391at2"/>
<sequence>MRLSRITLYPSPIALTEPFVISLGPLTHANNVLVKIESDTGLVGWGEASPFPTIHGETMAGCMAVGAFLARQLLGVDPRDPETFTDRMDCAITGNACIKSAFDMACYDLAAQDAGQPLYTYLGGKNDKALHTDYTVSLGPIDKMVDKARWIKARGFPVVKLKLGEGPQDAERVRMISKEVGPDFPLRLDANQGWTTGLAIELLQGMAGYNIQHCEAPIPRRDFLDLPRIRAASPIPIMADEACWDHLDAQRLINLKAIDRINIKISKSGGLFKALKILQMAEANDMPVQIGGFLESRLGFSAAAHLALCSNQAVFYDFDTPLMQSQDPIKGGIVYGAGGRVTLPEGHGLGAMPEADYLRNLEESGSTVCVQ</sequence>
<dbReference type="Gene3D" id="3.30.390.10">
    <property type="entry name" value="Enolase-like, N-terminal domain"/>
    <property type="match status" value="1"/>
</dbReference>
<dbReference type="SFLD" id="SFLDF00009">
    <property type="entry name" value="o-succinylbenzoate_synthase"/>
    <property type="match status" value="1"/>
</dbReference>
<dbReference type="EMBL" id="FOFB01000009">
    <property type="protein sequence ID" value="SEQ41898.1"/>
    <property type="molecule type" value="Genomic_DNA"/>
</dbReference>
<dbReference type="FunCoup" id="A0A1H9FWP5">
    <property type="interactions" value="134"/>
</dbReference>
<dbReference type="Gene3D" id="3.20.20.120">
    <property type="entry name" value="Enolase-like C-terminal domain"/>
    <property type="match status" value="1"/>
</dbReference>
<dbReference type="InterPro" id="IPR029065">
    <property type="entry name" value="Enolase_C-like"/>
</dbReference>
<protein>
    <recommendedName>
        <fullName evidence="7">Dipeptide epimerase</fullName>
        <ecNumber evidence="7">5.1.1.-</ecNumber>
    </recommendedName>
</protein>
<evidence type="ECO:0000256" key="5">
    <source>
        <dbReference type="PIRSR" id="PIRSR634603-1"/>
    </source>
</evidence>
<dbReference type="EC" id="5.1.1.-" evidence="7"/>
<dbReference type="Proteomes" id="UP000199021">
    <property type="component" value="Unassembled WGS sequence"/>
</dbReference>
<dbReference type="InterPro" id="IPR036849">
    <property type="entry name" value="Enolase-like_C_sf"/>
</dbReference>
<dbReference type="SFLD" id="SFLDS00001">
    <property type="entry name" value="Enolase"/>
    <property type="match status" value="1"/>
</dbReference>
<dbReference type="Pfam" id="PF13378">
    <property type="entry name" value="MR_MLE_C"/>
    <property type="match status" value="1"/>
</dbReference>
<dbReference type="InParanoid" id="A0A1H9FWP5"/>
<dbReference type="SUPFAM" id="SSF54826">
    <property type="entry name" value="Enolase N-terminal domain-like"/>
    <property type="match status" value="1"/>
</dbReference>
<evidence type="ECO:0000256" key="1">
    <source>
        <dbReference type="ARBA" id="ARBA00008031"/>
    </source>
</evidence>
<dbReference type="SFLD" id="SFLDG00180">
    <property type="entry name" value="muconate_cycloisomerase"/>
    <property type="match status" value="1"/>
</dbReference>
<feature type="binding site" evidence="6">
    <location>
        <position position="215"/>
    </location>
    <ligand>
        <name>Mg(2+)</name>
        <dbReference type="ChEBI" id="CHEBI:18420"/>
    </ligand>
</feature>
<dbReference type="PANTHER" id="PTHR48073">
    <property type="entry name" value="O-SUCCINYLBENZOATE SYNTHASE-RELATED"/>
    <property type="match status" value="1"/>
</dbReference>
<evidence type="ECO:0000256" key="4">
    <source>
        <dbReference type="ARBA" id="ARBA00023235"/>
    </source>
</evidence>
<keyword evidence="3 6" id="KW-0460">Magnesium</keyword>
<dbReference type="CDD" id="cd03319">
    <property type="entry name" value="L-Ala-DL-Glu_epimerase"/>
    <property type="match status" value="1"/>
</dbReference>
<evidence type="ECO:0000313" key="10">
    <source>
        <dbReference type="Proteomes" id="UP000199021"/>
    </source>
</evidence>
<evidence type="ECO:0000256" key="6">
    <source>
        <dbReference type="PIRSR" id="PIRSR634603-3"/>
    </source>
</evidence>
<feature type="active site" description="Proton acceptor; specific for (S)-substrate epimerization" evidence="5">
    <location>
        <position position="264"/>
    </location>
</feature>
<organism evidence="9 10">
    <name type="scientific">Neolewinella agarilytica</name>
    <dbReference type="NCBI Taxonomy" id="478744"/>
    <lineage>
        <taxon>Bacteria</taxon>
        <taxon>Pseudomonadati</taxon>
        <taxon>Bacteroidota</taxon>
        <taxon>Saprospiria</taxon>
        <taxon>Saprospirales</taxon>
        <taxon>Lewinellaceae</taxon>
        <taxon>Neolewinella</taxon>
    </lineage>
</organism>
<dbReference type="GO" id="GO:0016855">
    <property type="term" value="F:racemase and epimerase activity, acting on amino acids and derivatives"/>
    <property type="evidence" value="ECO:0007669"/>
    <property type="project" value="UniProtKB-UniRule"/>
</dbReference>
<dbReference type="STRING" id="478744.SAMN05444359_109118"/>
<keyword evidence="10" id="KW-1185">Reference proteome</keyword>
<dbReference type="SUPFAM" id="SSF51604">
    <property type="entry name" value="Enolase C-terminal domain-like"/>
    <property type="match status" value="1"/>
</dbReference>
<feature type="binding site" evidence="6">
    <location>
        <position position="240"/>
    </location>
    <ligand>
        <name>Mg(2+)</name>
        <dbReference type="ChEBI" id="CHEBI:18420"/>
    </ligand>
</feature>
<dbReference type="InterPro" id="IPR013341">
    <property type="entry name" value="Mandelate_racemase_N_dom"/>
</dbReference>
<proteinExistence type="inferred from homology"/>
<feature type="active site" description="Proton acceptor; specific for (R)-substrate epimerization" evidence="5">
    <location>
        <position position="162"/>
    </location>
</feature>
<accession>A0A1H9FWP5</accession>
<evidence type="ECO:0000259" key="8">
    <source>
        <dbReference type="SMART" id="SM00922"/>
    </source>
</evidence>
<reference evidence="10" key="1">
    <citation type="submission" date="2016-10" db="EMBL/GenBank/DDBJ databases">
        <authorList>
            <person name="Varghese N."/>
            <person name="Submissions S."/>
        </authorList>
    </citation>
    <scope>NUCLEOTIDE SEQUENCE [LARGE SCALE GENOMIC DNA]</scope>
    <source>
        <strain evidence="10">DSM 24740</strain>
    </source>
</reference>
<name>A0A1H9FWP5_9BACT</name>
<comment type="cofactor">
    <cofactor evidence="6 7">
        <name>Mg(2+)</name>
        <dbReference type="ChEBI" id="CHEBI:18420"/>
    </cofactor>
    <text evidence="6 7">Binds 1 Mg(2+) ion per subunit.</text>
</comment>
<keyword evidence="2 6" id="KW-0479">Metal-binding</keyword>
<feature type="domain" description="Mandelate racemase/muconate lactonizing enzyme C-terminal" evidence="8">
    <location>
        <begin position="141"/>
        <end position="236"/>
    </location>
</feature>
<evidence type="ECO:0000313" key="9">
    <source>
        <dbReference type="EMBL" id="SEQ41898.1"/>
    </source>
</evidence>
<dbReference type="RefSeq" id="WP_090167912.1">
    <property type="nucleotide sequence ID" value="NZ_FOFB01000009.1"/>
</dbReference>
<dbReference type="GO" id="GO:0000287">
    <property type="term" value="F:magnesium ion binding"/>
    <property type="evidence" value="ECO:0007669"/>
    <property type="project" value="UniProtKB-ARBA"/>
</dbReference>
<evidence type="ECO:0000256" key="3">
    <source>
        <dbReference type="ARBA" id="ARBA00022842"/>
    </source>
</evidence>
<dbReference type="InterPro" id="IPR029017">
    <property type="entry name" value="Enolase-like_N"/>
</dbReference>
<dbReference type="InterPro" id="IPR034603">
    <property type="entry name" value="Dipeptide_epimerase"/>
</dbReference>
<dbReference type="PANTHER" id="PTHR48073:SF2">
    <property type="entry name" value="O-SUCCINYLBENZOATE SYNTHASE"/>
    <property type="match status" value="1"/>
</dbReference>